<evidence type="ECO:0000313" key="2">
    <source>
        <dbReference type="Proteomes" id="UP001524478"/>
    </source>
</evidence>
<name>A0ABT1SET8_9FIRM</name>
<gene>
    <name evidence="1" type="ORF">NE686_17455</name>
</gene>
<dbReference type="EMBL" id="JANGAC010000016">
    <property type="protein sequence ID" value="MCQ4924892.1"/>
    <property type="molecule type" value="Genomic_DNA"/>
</dbReference>
<proteinExistence type="predicted"/>
<dbReference type="Proteomes" id="UP001524478">
    <property type="component" value="Unassembled WGS sequence"/>
</dbReference>
<keyword evidence="2" id="KW-1185">Reference proteome</keyword>
<protein>
    <submittedName>
        <fullName evidence="1">Uncharacterized protein</fullName>
    </submittedName>
</protein>
<comment type="caution">
    <text evidence="1">The sequence shown here is derived from an EMBL/GenBank/DDBJ whole genome shotgun (WGS) entry which is preliminary data.</text>
</comment>
<sequence length="160" mass="18730">MNEIKLIGFVDDTVCGSEETRNQIEELKKYQLNLIAEDGKRVEWDDIDNPEEPRTILQAIESDRAMRVDKKKFMANRPLFAVATTKDDEIVRLEFYEGHDKLEKVFDIRSKELLEKDLSDYLSEDENAYDPVEFLKSTFGIDETISKPILEKLHKDIEKD</sequence>
<dbReference type="RefSeq" id="WP_256312483.1">
    <property type="nucleotide sequence ID" value="NZ_JANGAC010000016.1"/>
</dbReference>
<organism evidence="1 2">
    <name type="scientific">Tissierella carlieri</name>
    <dbReference type="NCBI Taxonomy" id="689904"/>
    <lineage>
        <taxon>Bacteria</taxon>
        <taxon>Bacillati</taxon>
        <taxon>Bacillota</taxon>
        <taxon>Tissierellia</taxon>
        <taxon>Tissierellales</taxon>
        <taxon>Tissierellaceae</taxon>
        <taxon>Tissierella</taxon>
    </lineage>
</organism>
<evidence type="ECO:0000313" key="1">
    <source>
        <dbReference type="EMBL" id="MCQ4924892.1"/>
    </source>
</evidence>
<accession>A0ABT1SET8</accession>
<reference evidence="1 2" key="1">
    <citation type="submission" date="2022-06" db="EMBL/GenBank/DDBJ databases">
        <title>Isolation of gut microbiota from human fecal samples.</title>
        <authorList>
            <person name="Pamer E.G."/>
            <person name="Barat B."/>
            <person name="Waligurski E."/>
            <person name="Medina S."/>
            <person name="Paddock L."/>
            <person name="Mostad J."/>
        </authorList>
    </citation>
    <scope>NUCLEOTIDE SEQUENCE [LARGE SCALE GENOMIC DNA]</scope>
    <source>
        <strain evidence="1 2">DFI.7.95</strain>
    </source>
</reference>